<dbReference type="PANTHER" id="PTHR33434:SF2">
    <property type="entry name" value="FATTY ACID-BINDING PROTEIN TM_1468"/>
    <property type="match status" value="1"/>
</dbReference>
<dbReference type="Gene3D" id="3.30.1180.10">
    <property type="match status" value="1"/>
</dbReference>
<protein>
    <submittedName>
        <fullName evidence="2">DegV family protein with EDD domain</fullName>
    </submittedName>
</protein>
<dbReference type="Proteomes" id="UP001231362">
    <property type="component" value="Unassembled WGS sequence"/>
</dbReference>
<organism evidence="2 3">
    <name type="scientific">Anoxybacillus andreesenii</name>
    <dbReference type="NCBI Taxonomy" id="1325932"/>
    <lineage>
        <taxon>Bacteria</taxon>
        <taxon>Bacillati</taxon>
        <taxon>Bacillota</taxon>
        <taxon>Bacilli</taxon>
        <taxon>Bacillales</taxon>
        <taxon>Anoxybacillaceae</taxon>
        <taxon>Anoxybacillus</taxon>
    </lineage>
</organism>
<evidence type="ECO:0000313" key="2">
    <source>
        <dbReference type="EMBL" id="MDQ0155133.1"/>
    </source>
</evidence>
<dbReference type="SUPFAM" id="SSF82549">
    <property type="entry name" value="DAK1/DegV-like"/>
    <property type="match status" value="1"/>
</dbReference>
<gene>
    <name evidence="2" type="ORF">J2S07_001437</name>
</gene>
<accession>A0ABT9V2F7</accession>
<name>A0ABT9V2F7_9BACL</name>
<dbReference type="RefSeq" id="WP_307149705.1">
    <property type="nucleotide sequence ID" value="NZ_JAUSTU010000005.1"/>
</dbReference>
<dbReference type="Gene3D" id="3.40.50.10170">
    <property type="match status" value="1"/>
</dbReference>
<keyword evidence="1" id="KW-0446">Lipid-binding</keyword>
<proteinExistence type="predicted"/>
<sequence>MKKIAWVTDSTASLDDKLLKHPDLYTVPMSIHLDNEQYLDKIDLTPDELFQRLKTLKIPPKTSQPSVGEFKNLYEKLQENYDYVISILVSSKLSGTVSSSEQAAQLVDIPVLTIDSKILTYPLTVQIKKGMEWFASGLHIEVIKEKLERLRETYEAYVLVGSLEQLHRSGRMSGIQFFLGSMLNIKPIIQVADGVLSIKEKARSEKKAKEKIFGYLQESYKKFKISEVYLLYGLHDREALRWKEELEGIFSSIRFSCHPLGATIGVHAGEDTIGISWYNGLEEKRS</sequence>
<evidence type="ECO:0000313" key="3">
    <source>
        <dbReference type="Proteomes" id="UP001231362"/>
    </source>
</evidence>
<dbReference type="InterPro" id="IPR050270">
    <property type="entry name" value="DegV_domain_contain"/>
</dbReference>
<dbReference type="EMBL" id="JAUSTU010000005">
    <property type="protein sequence ID" value="MDQ0155133.1"/>
    <property type="molecule type" value="Genomic_DNA"/>
</dbReference>
<dbReference type="NCBIfam" id="TIGR00762">
    <property type="entry name" value="DegV"/>
    <property type="match status" value="1"/>
</dbReference>
<comment type="caution">
    <text evidence="2">The sequence shown here is derived from an EMBL/GenBank/DDBJ whole genome shotgun (WGS) entry which is preliminary data.</text>
</comment>
<evidence type="ECO:0000256" key="1">
    <source>
        <dbReference type="ARBA" id="ARBA00023121"/>
    </source>
</evidence>
<dbReference type="InterPro" id="IPR043168">
    <property type="entry name" value="DegV_C"/>
</dbReference>
<dbReference type="PROSITE" id="PS51482">
    <property type="entry name" value="DEGV"/>
    <property type="match status" value="1"/>
</dbReference>
<keyword evidence="3" id="KW-1185">Reference proteome</keyword>
<dbReference type="PANTHER" id="PTHR33434">
    <property type="entry name" value="DEGV DOMAIN-CONTAINING PROTEIN DR_1986-RELATED"/>
    <property type="match status" value="1"/>
</dbReference>
<dbReference type="InterPro" id="IPR003797">
    <property type="entry name" value="DegV"/>
</dbReference>
<reference evidence="2 3" key="1">
    <citation type="submission" date="2023-07" db="EMBL/GenBank/DDBJ databases">
        <title>Genomic Encyclopedia of Type Strains, Phase IV (KMG-IV): sequencing the most valuable type-strain genomes for metagenomic binning, comparative biology and taxonomic classification.</title>
        <authorList>
            <person name="Goeker M."/>
        </authorList>
    </citation>
    <scope>NUCLEOTIDE SEQUENCE [LARGE SCALE GENOMIC DNA]</scope>
    <source>
        <strain evidence="2 3">DSM 23948</strain>
    </source>
</reference>
<dbReference type="Pfam" id="PF02645">
    <property type="entry name" value="DegV"/>
    <property type="match status" value="1"/>
</dbReference>